<sequence>MDYHTLTESDFFRFVSQNTEAADIQAAYDEFSQTIFRSYVEAGDPHRLLFALIYAEVELQSLHDTLPDGKDGKTAYLKKALALVRRMLENLQAQVPPLSAAQKSDIQPPPFRWTGTLIELVELIYGLQEIGCINDGEASINELTGYLGKLLGVEIKDILCYNTYANIKHRKNESRTYFLDKMRERLNLRMQRDDAKEQARR</sequence>
<dbReference type="AlphaFoldDB" id="A0A6N2YAZ9"/>
<dbReference type="EMBL" id="CACRUT010000001">
    <property type="protein sequence ID" value="VYT64004.1"/>
    <property type="molecule type" value="Genomic_DNA"/>
</dbReference>
<gene>
    <name evidence="1" type="ORF">PCLFYP37_00009</name>
</gene>
<dbReference type="Pfam" id="PF09357">
    <property type="entry name" value="RteC"/>
    <property type="match status" value="1"/>
</dbReference>
<dbReference type="InterPro" id="IPR018534">
    <property type="entry name" value="Tet_reg_excision_RteC"/>
</dbReference>
<proteinExistence type="predicted"/>
<accession>A0A6N2YAZ9</accession>
<organism evidence="1">
    <name type="scientific">Paraprevotella clara</name>
    <dbReference type="NCBI Taxonomy" id="454154"/>
    <lineage>
        <taxon>Bacteria</taxon>
        <taxon>Pseudomonadati</taxon>
        <taxon>Bacteroidota</taxon>
        <taxon>Bacteroidia</taxon>
        <taxon>Bacteroidales</taxon>
        <taxon>Prevotellaceae</taxon>
        <taxon>Paraprevotella</taxon>
    </lineage>
</organism>
<name>A0A6N2YAZ9_9BACT</name>
<reference evidence="1" key="1">
    <citation type="submission" date="2019-11" db="EMBL/GenBank/DDBJ databases">
        <authorList>
            <person name="Feng L."/>
        </authorList>
    </citation>
    <scope>NUCLEOTIDE SEQUENCE</scope>
    <source>
        <strain evidence="1">PclaraLFYP37</strain>
    </source>
</reference>
<evidence type="ECO:0000313" key="1">
    <source>
        <dbReference type="EMBL" id="VYT64004.1"/>
    </source>
</evidence>
<protein>
    <submittedName>
        <fullName evidence="1">RteC protein</fullName>
    </submittedName>
</protein>